<evidence type="ECO:0000313" key="1">
    <source>
        <dbReference type="EMBL" id="KIM42541.1"/>
    </source>
</evidence>
<protein>
    <submittedName>
        <fullName evidence="1">Uncharacterized protein</fullName>
    </submittedName>
</protein>
<dbReference type="EMBL" id="KN831777">
    <property type="protein sequence ID" value="KIM42541.1"/>
    <property type="molecule type" value="Genomic_DNA"/>
</dbReference>
<name>A0A0C3CG04_HEBCY</name>
<gene>
    <name evidence="1" type="ORF">M413DRAFT_444258</name>
</gene>
<dbReference type="HOGENOM" id="CLU_2292034_0_0_1"/>
<dbReference type="AlphaFoldDB" id="A0A0C3CG04"/>
<organism evidence="1 2">
    <name type="scientific">Hebeloma cylindrosporum</name>
    <dbReference type="NCBI Taxonomy" id="76867"/>
    <lineage>
        <taxon>Eukaryota</taxon>
        <taxon>Fungi</taxon>
        <taxon>Dikarya</taxon>
        <taxon>Basidiomycota</taxon>
        <taxon>Agaricomycotina</taxon>
        <taxon>Agaricomycetes</taxon>
        <taxon>Agaricomycetidae</taxon>
        <taxon>Agaricales</taxon>
        <taxon>Agaricineae</taxon>
        <taxon>Hymenogastraceae</taxon>
        <taxon>Hebeloma</taxon>
    </lineage>
</organism>
<reference evidence="2" key="2">
    <citation type="submission" date="2015-01" db="EMBL/GenBank/DDBJ databases">
        <title>Evolutionary Origins and Diversification of the Mycorrhizal Mutualists.</title>
        <authorList>
            <consortium name="DOE Joint Genome Institute"/>
            <consortium name="Mycorrhizal Genomics Consortium"/>
            <person name="Kohler A."/>
            <person name="Kuo A."/>
            <person name="Nagy L.G."/>
            <person name="Floudas D."/>
            <person name="Copeland A."/>
            <person name="Barry K.W."/>
            <person name="Cichocki N."/>
            <person name="Veneault-Fourrey C."/>
            <person name="LaButti K."/>
            <person name="Lindquist E.A."/>
            <person name="Lipzen A."/>
            <person name="Lundell T."/>
            <person name="Morin E."/>
            <person name="Murat C."/>
            <person name="Riley R."/>
            <person name="Ohm R."/>
            <person name="Sun H."/>
            <person name="Tunlid A."/>
            <person name="Henrissat B."/>
            <person name="Grigoriev I.V."/>
            <person name="Hibbett D.S."/>
            <person name="Martin F."/>
        </authorList>
    </citation>
    <scope>NUCLEOTIDE SEQUENCE [LARGE SCALE GENOMIC DNA]</scope>
    <source>
        <strain evidence="2">h7</strain>
    </source>
</reference>
<evidence type="ECO:0000313" key="2">
    <source>
        <dbReference type="Proteomes" id="UP000053424"/>
    </source>
</evidence>
<proteinExistence type="predicted"/>
<reference evidence="1 2" key="1">
    <citation type="submission" date="2014-04" db="EMBL/GenBank/DDBJ databases">
        <authorList>
            <consortium name="DOE Joint Genome Institute"/>
            <person name="Kuo A."/>
            <person name="Gay G."/>
            <person name="Dore J."/>
            <person name="Kohler A."/>
            <person name="Nagy L.G."/>
            <person name="Floudas D."/>
            <person name="Copeland A."/>
            <person name="Barry K.W."/>
            <person name="Cichocki N."/>
            <person name="Veneault-Fourrey C."/>
            <person name="LaButti K."/>
            <person name="Lindquist E.A."/>
            <person name="Lipzen A."/>
            <person name="Lundell T."/>
            <person name="Morin E."/>
            <person name="Murat C."/>
            <person name="Sun H."/>
            <person name="Tunlid A."/>
            <person name="Henrissat B."/>
            <person name="Grigoriev I.V."/>
            <person name="Hibbett D.S."/>
            <person name="Martin F."/>
            <person name="Nordberg H.P."/>
            <person name="Cantor M.N."/>
            <person name="Hua S.X."/>
        </authorList>
    </citation>
    <scope>NUCLEOTIDE SEQUENCE [LARGE SCALE GENOMIC DNA]</scope>
    <source>
        <strain evidence="2">h7</strain>
    </source>
</reference>
<dbReference type="Proteomes" id="UP000053424">
    <property type="component" value="Unassembled WGS sequence"/>
</dbReference>
<accession>A0A0C3CG04</accession>
<sequence>MPSAAVEVLLTGNSHLHDLIRITHSHRNYNLLPAFCPSNIRTFKPPLPSSNADIPCLLLPPSSPCLLCHGNPISLPDPSPILSTNATGRCLVFHPGSYRTW</sequence>
<keyword evidence="2" id="KW-1185">Reference proteome</keyword>